<keyword evidence="6" id="KW-0862">Zinc</keyword>
<feature type="compositionally biased region" description="Low complexity" evidence="10">
    <location>
        <begin position="228"/>
        <end position="247"/>
    </location>
</feature>
<dbReference type="Pfam" id="PF13831">
    <property type="entry name" value="PHD_2"/>
    <property type="match status" value="1"/>
</dbReference>
<feature type="compositionally biased region" description="Polar residues" evidence="10">
    <location>
        <begin position="482"/>
        <end position="494"/>
    </location>
</feature>
<accession>A0A0A9WZT0</accession>
<evidence type="ECO:0000256" key="1">
    <source>
        <dbReference type="ARBA" id="ARBA00004123"/>
    </source>
</evidence>
<dbReference type="CDD" id="cd15574">
    <property type="entry name" value="PHD_AF10_AF17"/>
    <property type="match status" value="1"/>
</dbReference>
<dbReference type="InterPro" id="IPR049773">
    <property type="entry name" value="AF10-like_CC"/>
</dbReference>
<evidence type="ECO:0000313" key="13">
    <source>
        <dbReference type="EMBL" id="JAG12936.1"/>
    </source>
</evidence>
<evidence type="ECO:0000256" key="4">
    <source>
        <dbReference type="ARBA" id="ARBA00022737"/>
    </source>
</evidence>
<keyword evidence="5 8" id="KW-0863">Zinc-finger</keyword>
<evidence type="ECO:0000256" key="10">
    <source>
        <dbReference type="SAM" id="MobiDB-lite"/>
    </source>
</evidence>
<feature type="compositionally biased region" description="Polar residues" evidence="10">
    <location>
        <begin position="875"/>
        <end position="895"/>
    </location>
</feature>
<feature type="compositionally biased region" description="Low complexity" evidence="10">
    <location>
        <begin position="309"/>
        <end position="330"/>
    </location>
</feature>
<keyword evidence="9" id="KW-0175">Coiled coil</keyword>
<feature type="compositionally biased region" description="Polar residues" evidence="10">
    <location>
        <begin position="678"/>
        <end position="695"/>
    </location>
</feature>
<dbReference type="AlphaFoldDB" id="A0A0A9WZT0"/>
<dbReference type="GO" id="GO:0006357">
    <property type="term" value="P:regulation of transcription by RNA polymerase II"/>
    <property type="evidence" value="ECO:0007669"/>
    <property type="project" value="TreeGrafter"/>
</dbReference>
<keyword evidence="4" id="KW-0677">Repeat</keyword>
<dbReference type="CDD" id="cd20901">
    <property type="entry name" value="CC_AF10"/>
    <property type="match status" value="1"/>
</dbReference>
<evidence type="ECO:0000256" key="3">
    <source>
        <dbReference type="ARBA" id="ARBA00022723"/>
    </source>
</evidence>
<feature type="compositionally biased region" description="Low complexity" evidence="10">
    <location>
        <begin position="499"/>
        <end position="509"/>
    </location>
</feature>
<feature type="region of interest" description="Disordered" evidence="10">
    <location>
        <begin position="206"/>
        <end position="375"/>
    </location>
</feature>
<dbReference type="SMART" id="SM00249">
    <property type="entry name" value="PHD"/>
    <property type="match status" value="2"/>
</dbReference>
<evidence type="ECO:0000256" key="7">
    <source>
        <dbReference type="ARBA" id="ARBA00023242"/>
    </source>
</evidence>
<keyword evidence="2" id="KW-0597">Phosphoprotein</keyword>
<evidence type="ECO:0000256" key="5">
    <source>
        <dbReference type="ARBA" id="ARBA00022771"/>
    </source>
</evidence>
<dbReference type="PROSITE" id="PS51805">
    <property type="entry name" value="EPHD"/>
    <property type="match status" value="1"/>
</dbReference>
<feature type="domain" description="PHD-type" evidence="11">
    <location>
        <begin position="5"/>
        <end position="57"/>
    </location>
</feature>
<dbReference type="CDD" id="cd15672">
    <property type="entry name" value="ePHD_AF10_like"/>
    <property type="match status" value="1"/>
</dbReference>
<feature type="region of interest" description="Disordered" evidence="10">
    <location>
        <begin position="779"/>
        <end position="895"/>
    </location>
</feature>
<reference evidence="13" key="2">
    <citation type="submission" date="2014-07" db="EMBL/GenBank/DDBJ databases">
        <authorList>
            <person name="Hull J."/>
        </authorList>
    </citation>
    <scope>NUCLEOTIDE SEQUENCE</scope>
</reference>
<dbReference type="InterPro" id="IPR034732">
    <property type="entry name" value="EPHD"/>
</dbReference>
<organism evidence="13">
    <name type="scientific">Lygus hesperus</name>
    <name type="common">Western plant bug</name>
    <dbReference type="NCBI Taxonomy" id="30085"/>
    <lineage>
        <taxon>Eukaryota</taxon>
        <taxon>Metazoa</taxon>
        <taxon>Ecdysozoa</taxon>
        <taxon>Arthropoda</taxon>
        <taxon>Hexapoda</taxon>
        <taxon>Insecta</taxon>
        <taxon>Pterygota</taxon>
        <taxon>Neoptera</taxon>
        <taxon>Paraneoptera</taxon>
        <taxon>Hemiptera</taxon>
        <taxon>Heteroptera</taxon>
        <taxon>Panheteroptera</taxon>
        <taxon>Cimicomorpha</taxon>
        <taxon>Miridae</taxon>
        <taxon>Mirini</taxon>
        <taxon>Lygus</taxon>
    </lineage>
</organism>
<dbReference type="GO" id="GO:0042393">
    <property type="term" value="F:histone binding"/>
    <property type="evidence" value="ECO:0007669"/>
    <property type="project" value="UniProtKB-ARBA"/>
</dbReference>
<keyword evidence="3" id="KW-0479">Metal-binding</keyword>
<feature type="coiled-coil region" evidence="9">
    <location>
        <begin position="731"/>
        <end position="758"/>
    </location>
</feature>
<proteinExistence type="predicted"/>
<protein>
    <submittedName>
        <fullName evidence="13">Protein AF-10</fullName>
    </submittedName>
</protein>
<dbReference type="InterPro" id="IPR019786">
    <property type="entry name" value="Zinc_finger_PHD-type_CS"/>
</dbReference>
<evidence type="ECO:0000256" key="6">
    <source>
        <dbReference type="ARBA" id="ARBA00022833"/>
    </source>
</evidence>
<dbReference type="InterPro" id="IPR019787">
    <property type="entry name" value="Znf_PHD-finger"/>
</dbReference>
<dbReference type="GO" id="GO:0031491">
    <property type="term" value="F:nucleosome binding"/>
    <property type="evidence" value="ECO:0007669"/>
    <property type="project" value="TreeGrafter"/>
</dbReference>
<dbReference type="Gene3D" id="3.30.40.10">
    <property type="entry name" value="Zinc/RING finger domain, C3HC4 (zinc finger)"/>
    <property type="match status" value="2"/>
</dbReference>
<feature type="compositionally biased region" description="Low complexity" evidence="10">
    <location>
        <begin position="465"/>
        <end position="481"/>
    </location>
</feature>
<dbReference type="FunFam" id="3.30.40.10:FF:000042">
    <property type="entry name" value="protein AF-10 isoform X1"/>
    <property type="match status" value="1"/>
</dbReference>
<dbReference type="GO" id="GO:0008270">
    <property type="term" value="F:zinc ion binding"/>
    <property type="evidence" value="ECO:0007669"/>
    <property type="project" value="UniProtKB-KW"/>
</dbReference>
<name>A0A0A9WZT0_LYGHE</name>
<feature type="compositionally biased region" description="Polar residues" evidence="10">
    <location>
        <begin position="534"/>
        <end position="590"/>
    </location>
</feature>
<feature type="region of interest" description="Disordered" evidence="10">
    <location>
        <begin position="391"/>
        <end position="616"/>
    </location>
</feature>
<dbReference type="SUPFAM" id="SSF57903">
    <property type="entry name" value="FYVE/PHD zinc finger"/>
    <property type="match status" value="1"/>
</dbReference>
<dbReference type="PANTHER" id="PTHR13793">
    <property type="entry name" value="PHD FINGER PROTEINS"/>
    <property type="match status" value="1"/>
</dbReference>
<dbReference type="InterPro" id="IPR049781">
    <property type="entry name" value="AF10/AF17_PHD"/>
</dbReference>
<gene>
    <name evidence="13" type="primary">MLLT10_0</name>
    <name evidence="13" type="ORF">CM83_88159</name>
</gene>
<evidence type="ECO:0000256" key="8">
    <source>
        <dbReference type="PROSITE-ProRule" id="PRU00146"/>
    </source>
</evidence>
<comment type="subcellular location">
    <subcellularLocation>
        <location evidence="1">Nucleus</location>
    </subcellularLocation>
</comment>
<dbReference type="InterPro" id="IPR001965">
    <property type="entry name" value="Znf_PHD"/>
</dbReference>
<evidence type="ECO:0000259" key="12">
    <source>
        <dbReference type="PROSITE" id="PS51805"/>
    </source>
</evidence>
<dbReference type="InterPro" id="IPR011011">
    <property type="entry name" value="Znf_FYVE_PHD"/>
</dbReference>
<dbReference type="GO" id="GO:0005634">
    <property type="term" value="C:nucleus"/>
    <property type="evidence" value="ECO:0007669"/>
    <property type="project" value="UniProtKB-SubCell"/>
</dbReference>
<dbReference type="PROSITE" id="PS50016">
    <property type="entry name" value="ZF_PHD_2"/>
    <property type="match status" value="1"/>
</dbReference>
<dbReference type="PROSITE" id="PS01359">
    <property type="entry name" value="ZF_PHD_1"/>
    <property type="match status" value="1"/>
</dbReference>
<feature type="region of interest" description="Disordered" evidence="10">
    <location>
        <begin position="678"/>
        <end position="703"/>
    </location>
</feature>
<feature type="domain" description="PHD-type" evidence="12">
    <location>
        <begin position="62"/>
        <end position="182"/>
    </location>
</feature>
<keyword evidence="7" id="KW-0539">Nucleus</keyword>
<dbReference type="PANTHER" id="PTHR13793:SF164">
    <property type="entry name" value="ALHAMBRA, ISOFORM P"/>
    <property type="match status" value="1"/>
</dbReference>
<feature type="compositionally biased region" description="Low complexity" evidence="10">
    <location>
        <begin position="402"/>
        <end position="422"/>
    </location>
</feature>
<evidence type="ECO:0000256" key="9">
    <source>
        <dbReference type="SAM" id="Coils"/>
    </source>
</evidence>
<dbReference type="EMBL" id="GBHO01030668">
    <property type="protein sequence ID" value="JAG12936.1"/>
    <property type="molecule type" value="Transcribed_RNA"/>
</dbReference>
<feature type="compositionally biased region" description="Polar residues" evidence="10">
    <location>
        <begin position="816"/>
        <end position="835"/>
    </location>
</feature>
<evidence type="ECO:0000259" key="11">
    <source>
        <dbReference type="PROSITE" id="PS50016"/>
    </source>
</evidence>
<feature type="compositionally biased region" description="Low complexity" evidence="10">
    <location>
        <begin position="836"/>
        <end position="855"/>
    </location>
</feature>
<dbReference type="InterPro" id="IPR050701">
    <property type="entry name" value="Histone_Mod_Regulator"/>
</dbReference>
<feature type="compositionally biased region" description="Low complexity" evidence="10">
    <location>
        <begin position="263"/>
        <end position="278"/>
    </location>
</feature>
<reference evidence="13" key="1">
    <citation type="journal article" date="2014" name="PLoS ONE">
        <title>Transcriptome-Based Identification of ABC Transporters in the Western Tarnished Plant Bug Lygus hesperus.</title>
        <authorList>
            <person name="Hull J.J."/>
            <person name="Chaney K."/>
            <person name="Geib S.M."/>
            <person name="Fabrick J.A."/>
            <person name="Brent C.S."/>
            <person name="Walsh D."/>
            <person name="Lavine L.C."/>
        </authorList>
    </citation>
    <scope>NUCLEOTIDE SEQUENCE</scope>
</reference>
<evidence type="ECO:0000256" key="2">
    <source>
        <dbReference type="ARBA" id="ARBA00022553"/>
    </source>
</evidence>
<dbReference type="InterPro" id="IPR013083">
    <property type="entry name" value="Znf_RING/FYVE/PHD"/>
</dbReference>
<sequence>MKEMVGGCCVCSDDRGWTENPLVYCDGPGCTVAVHQACYGIVTVPIGNWYCRKCESADRNIKVKCELCPNKDGALKPTDNNAWAHVVCALYIPEVRFGNVTTMEPIILSQIPQDRYHKTCYLCEEGSRGSGRASVGACMSCNKAGCKIQFHVTCAQSRGLLCEEAGNYMDNVKYCGYCHHHYTKLVIKKKGVNVKVIPPYKPVTADSPEYSGFKDSDGMKATSKRKLSTSSAKSSSGRTSASSVASSAEKEETPAKTAVEDGAVAPVPEPSKSPAAPAEVRKRRKGESRTPPVTGLAADDSPRPITPHGASSSGVATPGASSSSSLPSAGQMAAAPAGSPSLGVSNQAGQPPGPSGSSPSGSHEPKRPLLQAVLKDNMRPNSIVVNVPLEVLPSGSQGNIGTPTSAASAPSIATSMSSSTTMLPQVDLTNTSSLLSGGSLSGSPHKRSRSQSSEKTEKPRRSSKRSTGGSSSSNKSLSGSSPTYTPNILSSNKNDAMAGHSSQSHHSGSLNHLDAGAGTSKSRRHSGSHGSVNHLPSHSATNHLPSHSGTNHAPTHSATNHVPSHSATNHISHTSTNHLSHQQPGGSASVQPPVVNMNHIQGPPPAPGSPVPQVKDEKTDVKLLSGVQAPHMLGNSLNPSSTMAQKMCDTLSQEMVAHSVFNADPTINNHLLGPQVPGRSSNTPGSSITTNNNAGSWGGGHSIPQSLEQLLERQWEQGSQFLMEQAQHFDIASLLTCLHQLRAENNTLEDQVTQLIQRRDHLLAVNARLAIPLVSPVTTTSSITCTNPQNGSSGSGGGGHPSSGHSQASPIVENGLPTSSSPQELANFRSSTIRQNSSNPSNMNSSGGSSFGNPSTAQNSVLVRTSAADNRRSSHSPATNVYTANPMFQQQSQPQVVMRRDVIEMNQSGSSKGS</sequence>
<dbReference type="FunFam" id="3.30.40.10:FF:000053">
    <property type="entry name" value="protein AF-10 isoform X2"/>
    <property type="match status" value="1"/>
</dbReference>
<dbReference type="Pfam" id="PF13832">
    <property type="entry name" value="zf-HC5HC2H_2"/>
    <property type="match status" value="1"/>
</dbReference>
<feature type="compositionally biased region" description="Low complexity" evidence="10">
    <location>
        <begin position="432"/>
        <end position="443"/>
    </location>
</feature>